<keyword evidence="4 6" id="KW-0472">Membrane</keyword>
<protein>
    <submittedName>
        <fullName evidence="8">(thale cress) hypothetical protein</fullName>
    </submittedName>
</protein>
<accession>A0A178UQL1</accession>
<evidence type="ECO:0000256" key="2">
    <source>
        <dbReference type="ARBA" id="ARBA00022692"/>
    </source>
</evidence>
<sequence>MTVEKPQEMTGDTNSDGFLTNKDVHRIKHPSLDTNDSSSSRYSVDSQKSRIGPPPGTYVIKLPKDQIYRVPPPENAHRYEYLSRRKTNKSCCRRCLCYSLSALLIIIVLAAIAFGFFYLVYQPHKPQFSVSGVSVTGINLTSSSPFSPVIRIKLRSQNVKGKLGLIYEKGNEADVFFNGTKLGNGEFTAFKQPADNVTVIVTVLKGSSVKLKSSSRKELTESQKKGKVPFGLRIKAPVKFKVGSVTTWTMTITVDCKITVDKLTASATVKTENCETGLSLL</sequence>
<reference evidence="10 12" key="3">
    <citation type="submission" date="2019-11" db="EMBL/GenBank/DDBJ databases">
        <authorList>
            <person name="Jiao W.-B."/>
            <person name="Schneeberger K."/>
        </authorList>
    </citation>
    <scope>NUCLEOTIDE SEQUENCE [LARGE SCALE GENOMIC DNA]</scope>
    <source>
        <strain evidence="12">cv. An-1</strain>
    </source>
</reference>
<evidence type="ECO:0000259" key="7">
    <source>
        <dbReference type="Pfam" id="PF03168"/>
    </source>
</evidence>
<dbReference type="PANTHER" id="PTHR31234">
    <property type="entry name" value="LATE EMBRYOGENESIS ABUNDANT (LEA) HYDROXYPROLINE-RICH GLYCOPROTEIN FAMILY"/>
    <property type="match status" value="1"/>
</dbReference>
<evidence type="ECO:0000313" key="9">
    <source>
        <dbReference type="EMBL" id="OAO95933.1"/>
    </source>
</evidence>
<comment type="subcellular location">
    <subcellularLocation>
        <location evidence="1">Membrane</location>
        <topology evidence="1">Single-pass membrane protein</topology>
    </subcellularLocation>
</comment>
<dbReference type="Proteomes" id="UP000426265">
    <property type="component" value="Unassembled WGS sequence"/>
</dbReference>
<evidence type="ECO:0000256" key="4">
    <source>
        <dbReference type="ARBA" id="ARBA00023136"/>
    </source>
</evidence>
<feature type="region of interest" description="Disordered" evidence="5">
    <location>
        <begin position="1"/>
        <end position="55"/>
    </location>
</feature>
<reference evidence="9" key="2">
    <citation type="submission" date="2016-03" db="EMBL/GenBank/DDBJ databases">
        <title>Full-length assembly of Arabidopsis thaliana Ler reveals the complement of translocations and inversions.</title>
        <authorList>
            <person name="Zapata L."/>
            <person name="Schneeberger K."/>
            <person name="Ossowski S."/>
        </authorList>
    </citation>
    <scope>NUCLEOTIDE SEQUENCE [LARGE SCALE GENOMIC DNA]</scope>
    <source>
        <tissue evidence="9">Leaf</tissue>
    </source>
</reference>
<dbReference type="GO" id="GO:0016020">
    <property type="term" value="C:membrane"/>
    <property type="evidence" value="ECO:0007669"/>
    <property type="project" value="UniProtKB-SubCell"/>
</dbReference>
<reference evidence="8 13" key="4">
    <citation type="submission" date="2020-09" db="EMBL/GenBank/DDBJ databases">
        <authorList>
            <person name="Ashkenazy H."/>
        </authorList>
    </citation>
    <scope>NUCLEOTIDE SEQUENCE [LARGE SCALE GENOMIC DNA]</scope>
    <source>
        <strain evidence="13">cv. Cdm-0</strain>
    </source>
</reference>
<dbReference type="Proteomes" id="UP000516314">
    <property type="component" value="Chromosome 5"/>
</dbReference>
<evidence type="ECO:0000256" key="3">
    <source>
        <dbReference type="ARBA" id="ARBA00022989"/>
    </source>
</evidence>
<evidence type="ECO:0000256" key="6">
    <source>
        <dbReference type="SAM" id="Phobius"/>
    </source>
</evidence>
<dbReference type="GO" id="GO:0098542">
    <property type="term" value="P:defense response to other organism"/>
    <property type="evidence" value="ECO:0007669"/>
    <property type="project" value="InterPro"/>
</dbReference>
<feature type="compositionally biased region" description="Low complexity" evidence="5">
    <location>
        <begin position="32"/>
        <end position="46"/>
    </location>
</feature>
<dbReference type="Pfam" id="PF03168">
    <property type="entry name" value="LEA_2"/>
    <property type="match status" value="1"/>
</dbReference>
<evidence type="ECO:0000313" key="13">
    <source>
        <dbReference type="Proteomes" id="UP000516314"/>
    </source>
</evidence>
<feature type="transmembrane region" description="Helical" evidence="6">
    <location>
        <begin position="95"/>
        <end position="121"/>
    </location>
</feature>
<evidence type="ECO:0000256" key="1">
    <source>
        <dbReference type="ARBA" id="ARBA00004167"/>
    </source>
</evidence>
<evidence type="ECO:0000256" key="5">
    <source>
        <dbReference type="SAM" id="MobiDB-lite"/>
    </source>
</evidence>
<dbReference type="EMBL" id="LUHQ01000005">
    <property type="protein sequence ID" value="OAO95933.1"/>
    <property type="molecule type" value="Genomic_DNA"/>
</dbReference>
<reference evidence="11" key="1">
    <citation type="journal article" date="2016" name="Proc. Natl. Acad. Sci. U.S.A.">
        <title>Chromosome-level assembly of Arabidopsis thaliana Ler reveals the extent of translocation and inversion polymorphisms.</title>
        <authorList>
            <person name="Zapata L."/>
            <person name="Ding J."/>
            <person name="Willing E.M."/>
            <person name="Hartwig B."/>
            <person name="Bezdan D."/>
            <person name="Jiao W.B."/>
            <person name="Patel V."/>
            <person name="Velikkakam James G."/>
            <person name="Koornneef M."/>
            <person name="Ossowski S."/>
            <person name="Schneeberger K."/>
        </authorList>
    </citation>
    <scope>NUCLEOTIDE SEQUENCE [LARGE SCALE GENOMIC DNA]</scope>
    <source>
        <strain evidence="11">cv. Landsberg erecta</strain>
    </source>
</reference>
<dbReference type="EMBL" id="LR881470">
    <property type="protein sequence ID" value="CAD5332315.1"/>
    <property type="molecule type" value="Genomic_DNA"/>
</dbReference>
<keyword evidence="2 6" id="KW-0812">Transmembrane</keyword>
<dbReference type="AlphaFoldDB" id="A0A178UQL1"/>
<dbReference type="EMBL" id="CACRSJ010000110">
    <property type="protein sequence ID" value="VYS67509.1"/>
    <property type="molecule type" value="Genomic_DNA"/>
</dbReference>
<evidence type="ECO:0000313" key="10">
    <source>
        <dbReference type="EMBL" id="VYS67509.1"/>
    </source>
</evidence>
<proteinExistence type="predicted"/>
<evidence type="ECO:0000313" key="8">
    <source>
        <dbReference type="EMBL" id="CAD5332315.1"/>
    </source>
</evidence>
<dbReference type="InterPro" id="IPR018247">
    <property type="entry name" value="EF_Hand_1_Ca_BS"/>
</dbReference>
<gene>
    <name evidence="9" type="ordered locus">AXX17_At5g21110</name>
    <name evidence="10" type="ORF">AN1_LOCUS22908</name>
    <name evidence="8" type="ORF">AT9943_LOCUS19728</name>
</gene>
<keyword evidence="3 6" id="KW-1133">Transmembrane helix</keyword>
<evidence type="ECO:0000313" key="12">
    <source>
        <dbReference type="Proteomes" id="UP000426265"/>
    </source>
</evidence>
<dbReference type="PROSITE" id="PS00018">
    <property type="entry name" value="EF_HAND_1"/>
    <property type="match status" value="1"/>
</dbReference>
<dbReference type="Proteomes" id="UP000078284">
    <property type="component" value="Chromosome 5"/>
</dbReference>
<evidence type="ECO:0000313" key="11">
    <source>
        <dbReference type="Proteomes" id="UP000078284"/>
    </source>
</evidence>
<dbReference type="InterPro" id="IPR004864">
    <property type="entry name" value="LEA_2"/>
</dbReference>
<feature type="domain" description="Late embryogenesis abundant protein LEA-2 subgroup" evidence="7">
    <location>
        <begin position="154"/>
        <end position="256"/>
    </location>
</feature>
<organism evidence="9 11">
    <name type="scientific">Arabidopsis thaliana</name>
    <name type="common">Mouse-ear cress</name>
    <dbReference type="NCBI Taxonomy" id="3702"/>
    <lineage>
        <taxon>Eukaryota</taxon>
        <taxon>Viridiplantae</taxon>
        <taxon>Streptophyta</taxon>
        <taxon>Embryophyta</taxon>
        <taxon>Tracheophyta</taxon>
        <taxon>Spermatophyta</taxon>
        <taxon>Magnoliopsida</taxon>
        <taxon>eudicotyledons</taxon>
        <taxon>Gunneridae</taxon>
        <taxon>Pentapetalae</taxon>
        <taxon>rosids</taxon>
        <taxon>malvids</taxon>
        <taxon>Brassicales</taxon>
        <taxon>Brassicaceae</taxon>
        <taxon>Camelineae</taxon>
        <taxon>Arabidopsis</taxon>
    </lineage>
</organism>
<dbReference type="InterPro" id="IPR044839">
    <property type="entry name" value="NDR1-like"/>
</dbReference>
<name>A0A178UQL1_ARATH</name>
<dbReference type="PANTHER" id="PTHR31234:SF70">
    <property type="entry name" value="LATE EMBRYOGENESIS ABUNDANT PROTEIN LEA-2 SUBGROUP DOMAIN-CONTAINING PROTEIN"/>
    <property type="match status" value="1"/>
</dbReference>
<dbReference type="ExpressionAtlas" id="A0A178UQL1">
    <property type="expression patterns" value="baseline and differential"/>
</dbReference>